<dbReference type="InterPro" id="IPR003607">
    <property type="entry name" value="HD/PDEase_dom"/>
</dbReference>
<dbReference type="OrthoDB" id="6210373at2"/>
<evidence type="ECO:0000313" key="4">
    <source>
        <dbReference type="Proteomes" id="UP000037530"/>
    </source>
</evidence>
<dbReference type="PANTHER" id="PTHR45228:SF1">
    <property type="entry name" value="CYCLIC DI-GMP PHOSPHODIESTERASE TM_0186"/>
    <property type="match status" value="1"/>
</dbReference>
<dbReference type="InterPro" id="IPR052020">
    <property type="entry name" value="Cyclic_di-GMP/3'3'-cGAMP_PDE"/>
</dbReference>
<accession>A0A0M0I454</accession>
<dbReference type="Gene3D" id="3.30.450.40">
    <property type="match status" value="1"/>
</dbReference>
<dbReference type="SMART" id="SM00471">
    <property type="entry name" value="HDc"/>
    <property type="match status" value="1"/>
</dbReference>
<dbReference type="InterPro" id="IPR037522">
    <property type="entry name" value="HD_GYP_dom"/>
</dbReference>
<dbReference type="SUPFAM" id="SSF55781">
    <property type="entry name" value="GAF domain-like"/>
    <property type="match status" value="1"/>
</dbReference>
<proteinExistence type="predicted"/>
<dbReference type="AlphaFoldDB" id="A0A0M0I454"/>
<dbReference type="PROSITE" id="PS51832">
    <property type="entry name" value="HD_GYP"/>
    <property type="match status" value="1"/>
</dbReference>
<protein>
    <submittedName>
        <fullName evidence="3">Metal-dependent phosphohydrolase</fullName>
    </submittedName>
</protein>
<dbReference type="PANTHER" id="PTHR45228">
    <property type="entry name" value="CYCLIC DI-GMP PHOSPHODIESTERASE TM_0186-RELATED"/>
    <property type="match status" value="1"/>
</dbReference>
<gene>
    <name evidence="3" type="ORF">AKJ31_01655</name>
</gene>
<evidence type="ECO:0000313" key="3">
    <source>
        <dbReference type="EMBL" id="KOO09096.1"/>
    </source>
</evidence>
<reference evidence="4" key="1">
    <citation type="submission" date="2015-08" db="EMBL/GenBank/DDBJ databases">
        <title>Vibrio galatheae sp. nov., a novel member of the Vibrionaceae family isolated from the Solomon Islands.</title>
        <authorList>
            <person name="Giubergia S."/>
            <person name="Machado H."/>
            <person name="Mateiu R.V."/>
            <person name="Gram L."/>
        </authorList>
    </citation>
    <scope>NUCLEOTIDE SEQUENCE [LARGE SCALE GENOMIC DNA]</scope>
    <source>
        <strain evidence="4">DSM 19134</strain>
    </source>
</reference>
<evidence type="ECO:0000259" key="2">
    <source>
        <dbReference type="PROSITE" id="PS51832"/>
    </source>
</evidence>
<feature type="domain" description="HD-GYP" evidence="2">
    <location>
        <begin position="162"/>
        <end position="373"/>
    </location>
</feature>
<dbReference type="GO" id="GO:0008081">
    <property type="term" value="F:phosphoric diester hydrolase activity"/>
    <property type="evidence" value="ECO:0007669"/>
    <property type="project" value="UniProtKB-ARBA"/>
</dbReference>
<dbReference type="InterPro" id="IPR029016">
    <property type="entry name" value="GAF-like_dom_sf"/>
</dbReference>
<name>A0A0M0I454_9VIBR</name>
<evidence type="ECO:0000259" key="1">
    <source>
        <dbReference type="PROSITE" id="PS51831"/>
    </source>
</evidence>
<dbReference type="PATRIC" id="fig|171383.3.peg.341"/>
<comment type="caution">
    <text evidence="3">The sequence shown here is derived from an EMBL/GenBank/DDBJ whole genome shotgun (WGS) entry which is preliminary data.</text>
</comment>
<organism evidence="3 4">
    <name type="scientific">Vibrio hepatarius</name>
    <dbReference type="NCBI Taxonomy" id="171383"/>
    <lineage>
        <taxon>Bacteria</taxon>
        <taxon>Pseudomonadati</taxon>
        <taxon>Pseudomonadota</taxon>
        <taxon>Gammaproteobacteria</taxon>
        <taxon>Vibrionales</taxon>
        <taxon>Vibrionaceae</taxon>
        <taxon>Vibrio</taxon>
        <taxon>Vibrio oreintalis group</taxon>
    </lineage>
</organism>
<dbReference type="PROSITE" id="PS51831">
    <property type="entry name" value="HD"/>
    <property type="match status" value="1"/>
</dbReference>
<dbReference type="EMBL" id="LHPI01000001">
    <property type="protein sequence ID" value="KOO09096.1"/>
    <property type="molecule type" value="Genomic_DNA"/>
</dbReference>
<dbReference type="STRING" id="171383.AKJ31_01655"/>
<keyword evidence="4" id="KW-1185">Reference proteome</keyword>
<dbReference type="SUPFAM" id="SSF109604">
    <property type="entry name" value="HD-domain/PDEase-like"/>
    <property type="match status" value="1"/>
</dbReference>
<keyword evidence="3" id="KW-0378">Hydrolase</keyword>
<dbReference type="Gene3D" id="1.10.3210.10">
    <property type="entry name" value="Hypothetical protein af1432"/>
    <property type="match status" value="1"/>
</dbReference>
<dbReference type="InterPro" id="IPR006674">
    <property type="entry name" value="HD_domain"/>
</dbReference>
<feature type="domain" description="HD" evidence="1">
    <location>
        <begin position="184"/>
        <end position="322"/>
    </location>
</feature>
<sequence>MLDYSELNRIAAKNNGILTKLDLVYQLATGSYGELSRFSIALIDNKVVSNYYVKDKLSEAGNYDFKEQELNPDSSLGNVARLSDIRVIDDLGKMTSAERISELVSLGHRSSYTFPISYQEKTIGFVFINASQSRFFNQDSVAKDFAYLSQTVSNLFVQLFDSQRHFRSSLNIALSMGHARDPETKEHLTRMGMYSELIARLLSERGLDINHQFIHQIRQYAPLHDIGKYMIPDEILFSTNQFTPEERLVMNNHTIYGERIIEDVVGLCGPNTVSEQEVRFIKNIIRHHHEYYDGTGLPDALAGDEIPLEARIVTLADVFDALLSRRAYKPAWSVERVVEYVIQQSGIMFDPLCVDVLTTNLDQFLTIRQKYLDKVDPNQAIAC</sequence>
<dbReference type="RefSeq" id="WP_053407348.1">
    <property type="nucleotide sequence ID" value="NZ_LHPI01000001.1"/>
</dbReference>
<dbReference type="Pfam" id="PF13487">
    <property type="entry name" value="HD_5"/>
    <property type="match status" value="1"/>
</dbReference>
<dbReference type="CDD" id="cd00077">
    <property type="entry name" value="HDc"/>
    <property type="match status" value="1"/>
</dbReference>
<dbReference type="Proteomes" id="UP000037530">
    <property type="component" value="Unassembled WGS sequence"/>
</dbReference>